<dbReference type="InterPro" id="IPR043129">
    <property type="entry name" value="ATPase_NBD"/>
</dbReference>
<proteinExistence type="inferred from homology"/>
<name>A0ABX1G0G6_9MICC</name>
<reference evidence="2 3" key="1">
    <citation type="submission" date="2020-04" db="EMBL/GenBank/DDBJ databases">
        <title>Paeniglutamicibacter sp. ANT13_2, a novel actinomycete isolated from sediment in Antarctica.</title>
        <authorList>
            <person name="Sakdapetsiri C."/>
            <person name="Pinyakong O."/>
        </authorList>
    </citation>
    <scope>NUCLEOTIDE SEQUENCE [LARGE SCALE GENOMIC DNA]</scope>
    <source>
        <strain evidence="2 3">ANT13_2</strain>
    </source>
</reference>
<dbReference type="SUPFAM" id="SSF53067">
    <property type="entry name" value="Actin-like ATPase domain"/>
    <property type="match status" value="1"/>
</dbReference>
<comment type="caution">
    <text evidence="2">The sequence shown here is derived from an EMBL/GenBank/DDBJ whole genome shotgun (WGS) entry which is preliminary data.</text>
</comment>
<evidence type="ECO:0000313" key="3">
    <source>
        <dbReference type="Proteomes" id="UP000746595"/>
    </source>
</evidence>
<dbReference type="PANTHER" id="PTHR18964:SF169">
    <property type="entry name" value="N-ACETYLMANNOSAMINE KINASE"/>
    <property type="match status" value="1"/>
</dbReference>
<protein>
    <submittedName>
        <fullName evidence="2">ROK family protein</fullName>
    </submittedName>
</protein>
<gene>
    <name evidence="2" type="ORF">HED64_01845</name>
</gene>
<evidence type="ECO:0000256" key="1">
    <source>
        <dbReference type="ARBA" id="ARBA00006479"/>
    </source>
</evidence>
<accession>A0ABX1G0G6</accession>
<dbReference type="Gene3D" id="3.30.420.40">
    <property type="match status" value="2"/>
</dbReference>
<evidence type="ECO:0000313" key="2">
    <source>
        <dbReference type="EMBL" id="NKG19449.1"/>
    </source>
</evidence>
<dbReference type="EMBL" id="JAAWVT010000001">
    <property type="protein sequence ID" value="NKG19449.1"/>
    <property type="molecule type" value="Genomic_DNA"/>
</dbReference>
<organism evidence="2 3">
    <name type="scientific">Paeniglutamicibacter terrestris</name>
    <dbReference type="NCBI Taxonomy" id="2723403"/>
    <lineage>
        <taxon>Bacteria</taxon>
        <taxon>Bacillati</taxon>
        <taxon>Actinomycetota</taxon>
        <taxon>Actinomycetes</taxon>
        <taxon>Micrococcales</taxon>
        <taxon>Micrococcaceae</taxon>
        <taxon>Paeniglutamicibacter</taxon>
    </lineage>
</organism>
<dbReference type="PANTHER" id="PTHR18964">
    <property type="entry name" value="ROK (REPRESSOR, ORF, KINASE) FAMILY"/>
    <property type="match status" value="1"/>
</dbReference>
<sequence length="319" mass="31747">MRPEHSGRIAAFGIDLGGTKIAGGLVNEHGTILASASLPTPARSGAAAVLDAVAAVVNQLREAAHDFRITGLGIGAAGVVDPRSARVLSATDTISAWAGTDLAAELGARTGCAIRAINDVHAHGLGEAWQGAAAGKNQVLLLAVGTGVGGSFLLNGVPQTGAHHIAGHMGHFASPLATSLPCSCGRTGHLEAIAAGPAIHRHYLALGGDSAVSDTRALTARAYDGEELAIQALELGGRAAGIAAGSLANILDPDVIVLSGGMAGAGELWWDALRAGYEAEAIDPLQALELIPAALGNNAAIIGAAGLFLAPGNQERIGS</sequence>
<dbReference type="Pfam" id="PF00480">
    <property type="entry name" value="ROK"/>
    <property type="match status" value="1"/>
</dbReference>
<dbReference type="InterPro" id="IPR000600">
    <property type="entry name" value="ROK"/>
</dbReference>
<dbReference type="Proteomes" id="UP000746595">
    <property type="component" value="Unassembled WGS sequence"/>
</dbReference>
<keyword evidence="3" id="KW-1185">Reference proteome</keyword>
<comment type="similarity">
    <text evidence="1">Belongs to the ROK (NagC/XylR) family.</text>
</comment>